<dbReference type="Gene3D" id="3.40.50.1820">
    <property type="entry name" value="alpha/beta hydrolase"/>
    <property type="match status" value="1"/>
</dbReference>
<accession>A0A8J7WJU4</accession>
<sequence>MPILRISTGETGPRLHGVSAPLLPALRHALSADPGPVTVMIHGFKYQPGHPRHCPHESLLSRRPAITSPRIVSWPRRLGLRGQPGEGLGLSFGWTARGSIWHAWRAADAAGAQLAVLLGQLARLAPGRPVHLVAHSLGVRVALAALARSAPGAATRAILMTGAEYRATADHALRSPGGAACTVLNVTSRENDLFDFLLERLVSPPVAGDRVLGHAPLDLPHVATLQLDDPQSLAALRGAGFAIGAPQQRVCHWSPYLRPGAFPLYRAFLSGRLEMARLRAILPGETAPRWSRLRPALPGLPLPRPLPLR</sequence>
<proteinExistence type="predicted"/>
<name>A0A8J7WJU4_9RHOB</name>
<evidence type="ECO:0000313" key="2">
    <source>
        <dbReference type="Proteomes" id="UP000681356"/>
    </source>
</evidence>
<dbReference type="EMBL" id="JAGTUU010000010">
    <property type="protein sequence ID" value="MBS0126566.1"/>
    <property type="molecule type" value="Genomic_DNA"/>
</dbReference>
<dbReference type="AlphaFoldDB" id="A0A8J7WJU4"/>
<dbReference type="InterPro" id="IPR029058">
    <property type="entry name" value="AB_hydrolase_fold"/>
</dbReference>
<evidence type="ECO:0000313" key="1">
    <source>
        <dbReference type="EMBL" id="MBS0126566.1"/>
    </source>
</evidence>
<protein>
    <recommendedName>
        <fullName evidence="3">Alpha/beta hydrolase</fullName>
    </recommendedName>
</protein>
<comment type="caution">
    <text evidence="1">The sequence shown here is derived from an EMBL/GenBank/DDBJ whole genome shotgun (WGS) entry which is preliminary data.</text>
</comment>
<dbReference type="RefSeq" id="WP_212538525.1">
    <property type="nucleotide sequence ID" value="NZ_JAGTUU010000010.1"/>
</dbReference>
<organism evidence="1 2">
    <name type="scientific">Thetidibacter halocola</name>
    <dbReference type="NCBI Taxonomy" id="2827239"/>
    <lineage>
        <taxon>Bacteria</taxon>
        <taxon>Pseudomonadati</taxon>
        <taxon>Pseudomonadota</taxon>
        <taxon>Alphaproteobacteria</taxon>
        <taxon>Rhodobacterales</taxon>
        <taxon>Roseobacteraceae</taxon>
        <taxon>Thetidibacter</taxon>
    </lineage>
</organism>
<reference evidence="1" key="1">
    <citation type="submission" date="2021-04" db="EMBL/GenBank/DDBJ databases">
        <authorList>
            <person name="Yoon J."/>
        </authorList>
    </citation>
    <scope>NUCLEOTIDE SEQUENCE</scope>
    <source>
        <strain evidence="1">KMU-90</strain>
    </source>
</reference>
<gene>
    <name evidence="1" type="ORF">KB874_21020</name>
</gene>
<keyword evidence="2" id="KW-1185">Reference proteome</keyword>
<evidence type="ECO:0008006" key="3">
    <source>
        <dbReference type="Google" id="ProtNLM"/>
    </source>
</evidence>
<dbReference type="Proteomes" id="UP000681356">
    <property type="component" value="Unassembled WGS sequence"/>
</dbReference>
<dbReference type="SUPFAM" id="SSF53474">
    <property type="entry name" value="alpha/beta-Hydrolases"/>
    <property type="match status" value="1"/>
</dbReference>